<comment type="caution">
    <text evidence="2">The sequence shown here is derived from an EMBL/GenBank/DDBJ whole genome shotgun (WGS) entry which is preliminary data.</text>
</comment>
<dbReference type="GeneID" id="89936950"/>
<dbReference type="Proteomes" id="UP001302812">
    <property type="component" value="Unassembled WGS sequence"/>
</dbReference>
<name>A0AAN6T841_9PEZI</name>
<accession>A0AAN6T841</accession>
<reference evidence="2" key="1">
    <citation type="journal article" date="2023" name="Mol. Phylogenet. Evol.">
        <title>Genome-scale phylogeny and comparative genomics of the fungal order Sordariales.</title>
        <authorList>
            <person name="Hensen N."/>
            <person name="Bonometti L."/>
            <person name="Westerberg I."/>
            <person name="Brannstrom I.O."/>
            <person name="Guillou S."/>
            <person name="Cros-Aarteil S."/>
            <person name="Calhoun S."/>
            <person name="Haridas S."/>
            <person name="Kuo A."/>
            <person name="Mondo S."/>
            <person name="Pangilinan J."/>
            <person name="Riley R."/>
            <person name="LaButti K."/>
            <person name="Andreopoulos B."/>
            <person name="Lipzen A."/>
            <person name="Chen C."/>
            <person name="Yan M."/>
            <person name="Daum C."/>
            <person name="Ng V."/>
            <person name="Clum A."/>
            <person name="Steindorff A."/>
            <person name="Ohm R.A."/>
            <person name="Martin F."/>
            <person name="Silar P."/>
            <person name="Natvig D.O."/>
            <person name="Lalanne C."/>
            <person name="Gautier V."/>
            <person name="Ament-Velasquez S.L."/>
            <person name="Kruys A."/>
            <person name="Hutchinson M.I."/>
            <person name="Powell A.J."/>
            <person name="Barry K."/>
            <person name="Miller A.N."/>
            <person name="Grigoriev I.V."/>
            <person name="Debuchy R."/>
            <person name="Gladieux P."/>
            <person name="Hiltunen Thoren M."/>
            <person name="Johannesson H."/>
        </authorList>
    </citation>
    <scope>NUCLEOTIDE SEQUENCE</scope>
    <source>
        <strain evidence="2">CBS 508.74</strain>
    </source>
</reference>
<sequence>MTPRFPIDEAADPAAGKFIEEALNVMHNGPPPFKWKEDDGRSLIACYAPLCYTPEITKLFFELAKIAYRPDNVKPRNRELAIMGLCSILNVPYVVYSHRGVAEHAGLTKEQYDEGLKGKVPQGLTEEEEMAYRLGRILTVQTRPLDDQTWQEITAKVNKTEFVGILHVIAGYRWIALLEHANGEDQRWK</sequence>
<dbReference type="AlphaFoldDB" id="A0AAN6T841"/>
<dbReference type="InterPro" id="IPR003779">
    <property type="entry name" value="CMD-like"/>
</dbReference>
<dbReference type="GO" id="GO:0051920">
    <property type="term" value="F:peroxiredoxin activity"/>
    <property type="evidence" value="ECO:0007669"/>
    <property type="project" value="InterPro"/>
</dbReference>
<reference evidence="2" key="2">
    <citation type="submission" date="2023-05" db="EMBL/GenBank/DDBJ databases">
        <authorList>
            <consortium name="Lawrence Berkeley National Laboratory"/>
            <person name="Steindorff A."/>
            <person name="Hensen N."/>
            <person name="Bonometti L."/>
            <person name="Westerberg I."/>
            <person name="Brannstrom I.O."/>
            <person name="Guillou S."/>
            <person name="Cros-Aarteil S."/>
            <person name="Calhoun S."/>
            <person name="Haridas S."/>
            <person name="Kuo A."/>
            <person name="Mondo S."/>
            <person name="Pangilinan J."/>
            <person name="Riley R."/>
            <person name="Labutti K."/>
            <person name="Andreopoulos B."/>
            <person name="Lipzen A."/>
            <person name="Chen C."/>
            <person name="Yanf M."/>
            <person name="Daum C."/>
            <person name="Ng V."/>
            <person name="Clum A."/>
            <person name="Ohm R."/>
            <person name="Martin F."/>
            <person name="Silar P."/>
            <person name="Natvig D."/>
            <person name="Lalanne C."/>
            <person name="Gautier V."/>
            <person name="Ament-Velasquez S.L."/>
            <person name="Kruys A."/>
            <person name="Hutchinson M.I."/>
            <person name="Powell A.J."/>
            <person name="Barry K."/>
            <person name="Miller A.N."/>
            <person name="Grigoriev I.V."/>
            <person name="Debuchy R."/>
            <person name="Gladieux P."/>
            <person name="Thoren M.H."/>
            <person name="Johannesson H."/>
        </authorList>
    </citation>
    <scope>NUCLEOTIDE SEQUENCE</scope>
    <source>
        <strain evidence="2">CBS 508.74</strain>
    </source>
</reference>
<dbReference type="Pfam" id="PF02627">
    <property type="entry name" value="CMD"/>
    <property type="match status" value="1"/>
</dbReference>
<protein>
    <recommendedName>
        <fullName evidence="1">Carboxymuconolactone decarboxylase-like domain-containing protein</fullName>
    </recommendedName>
</protein>
<dbReference type="Gene3D" id="1.20.1290.10">
    <property type="entry name" value="AhpD-like"/>
    <property type="match status" value="1"/>
</dbReference>
<proteinExistence type="predicted"/>
<dbReference type="RefSeq" id="XP_064664952.1">
    <property type="nucleotide sequence ID" value="XM_064812825.1"/>
</dbReference>
<dbReference type="InterPro" id="IPR029032">
    <property type="entry name" value="AhpD-like"/>
</dbReference>
<keyword evidence="3" id="KW-1185">Reference proteome</keyword>
<dbReference type="PANTHER" id="PTHR34846">
    <property type="entry name" value="4-CARBOXYMUCONOLACTONE DECARBOXYLASE FAMILY PROTEIN (AFU_ORTHOLOGUE AFUA_6G11590)"/>
    <property type="match status" value="1"/>
</dbReference>
<dbReference type="SUPFAM" id="SSF69118">
    <property type="entry name" value="AhpD-like"/>
    <property type="match status" value="1"/>
</dbReference>
<evidence type="ECO:0000313" key="3">
    <source>
        <dbReference type="Proteomes" id="UP001302812"/>
    </source>
</evidence>
<organism evidence="2 3">
    <name type="scientific">Canariomyces notabilis</name>
    <dbReference type="NCBI Taxonomy" id="2074819"/>
    <lineage>
        <taxon>Eukaryota</taxon>
        <taxon>Fungi</taxon>
        <taxon>Dikarya</taxon>
        <taxon>Ascomycota</taxon>
        <taxon>Pezizomycotina</taxon>
        <taxon>Sordariomycetes</taxon>
        <taxon>Sordariomycetidae</taxon>
        <taxon>Sordariales</taxon>
        <taxon>Chaetomiaceae</taxon>
        <taxon>Canariomyces</taxon>
    </lineage>
</organism>
<evidence type="ECO:0000259" key="1">
    <source>
        <dbReference type="Pfam" id="PF02627"/>
    </source>
</evidence>
<feature type="domain" description="Carboxymuconolactone decarboxylase-like" evidence="1">
    <location>
        <begin position="54"/>
        <end position="131"/>
    </location>
</feature>
<gene>
    <name evidence="2" type="ORF">N656DRAFT_741989</name>
</gene>
<evidence type="ECO:0000313" key="2">
    <source>
        <dbReference type="EMBL" id="KAK4107382.1"/>
    </source>
</evidence>
<dbReference type="EMBL" id="MU853375">
    <property type="protein sequence ID" value="KAK4107382.1"/>
    <property type="molecule type" value="Genomic_DNA"/>
</dbReference>
<dbReference type="PANTHER" id="PTHR34846:SF11">
    <property type="entry name" value="4-CARBOXYMUCONOLACTONE DECARBOXYLASE FAMILY PROTEIN (AFU_ORTHOLOGUE AFUA_6G11590)"/>
    <property type="match status" value="1"/>
</dbReference>